<feature type="domain" description="Cardiolipin synthase N-terminal" evidence="8">
    <location>
        <begin position="13"/>
        <end position="57"/>
    </location>
</feature>
<dbReference type="RefSeq" id="WP_136448302.1">
    <property type="nucleotide sequence ID" value="NZ_SSXH01000278.1"/>
</dbReference>
<evidence type="ECO:0000256" key="2">
    <source>
        <dbReference type="ARBA" id="ARBA00022475"/>
    </source>
</evidence>
<comment type="subcellular location">
    <subcellularLocation>
        <location evidence="1">Cell membrane</location>
        <topology evidence="1">Multi-pass membrane protein</topology>
    </subcellularLocation>
</comment>
<dbReference type="Proteomes" id="UP000305282">
    <property type="component" value="Unassembled WGS sequence"/>
</dbReference>
<keyword evidence="10" id="KW-1185">Reference proteome</keyword>
<gene>
    <name evidence="9" type="ORF">E7Y31_12445</name>
</gene>
<evidence type="ECO:0000256" key="7">
    <source>
        <dbReference type="SAM" id="Phobius"/>
    </source>
</evidence>
<comment type="caution">
    <text evidence="9">The sequence shown here is derived from an EMBL/GenBank/DDBJ whole genome shotgun (WGS) entry which is preliminary data.</text>
</comment>
<evidence type="ECO:0000313" key="9">
    <source>
        <dbReference type="EMBL" id="THJ74273.1"/>
    </source>
</evidence>
<keyword evidence="2" id="KW-1003">Cell membrane</keyword>
<proteinExistence type="predicted"/>
<dbReference type="InterPro" id="IPR027379">
    <property type="entry name" value="CLS_N"/>
</dbReference>
<evidence type="ECO:0000256" key="1">
    <source>
        <dbReference type="ARBA" id="ARBA00004651"/>
    </source>
</evidence>
<dbReference type="AlphaFoldDB" id="A0A4S5EQ76"/>
<feature type="compositionally biased region" description="Basic and acidic residues" evidence="6">
    <location>
        <begin position="82"/>
        <end position="92"/>
    </location>
</feature>
<dbReference type="Pfam" id="PF13396">
    <property type="entry name" value="PLDc_N"/>
    <property type="match status" value="1"/>
</dbReference>
<evidence type="ECO:0000256" key="3">
    <source>
        <dbReference type="ARBA" id="ARBA00022692"/>
    </source>
</evidence>
<organism evidence="9 10">
    <name type="scientific">Candidatus Frankia alpina</name>
    <dbReference type="NCBI Taxonomy" id="2699483"/>
    <lineage>
        <taxon>Bacteria</taxon>
        <taxon>Bacillati</taxon>
        <taxon>Actinomycetota</taxon>
        <taxon>Actinomycetes</taxon>
        <taxon>Frankiales</taxon>
        <taxon>Frankiaceae</taxon>
        <taxon>Frankia</taxon>
    </lineage>
</organism>
<evidence type="ECO:0000256" key="6">
    <source>
        <dbReference type="SAM" id="MobiDB-lite"/>
    </source>
</evidence>
<evidence type="ECO:0000256" key="5">
    <source>
        <dbReference type="ARBA" id="ARBA00023136"/>
    </source>
</evidence>
<sequence length="138" mass="15251">MLGLALSFVFIGIWAYMIADVFGTPSDEVRGMSKPIWIVVVVLFYVLGAAAWYFFGRPRAHGLGARPPRRAVSDHPSFGERSTWDVDRREGGLGRPGSRMGTRRPVVRPKGPDDDPEFLRELADRIRGGDAEPPSARG</sequence>
<dbReference type="EMBL" id="SSXH01000278">
    <property type="protein sequence ID" value="THJ74273.1"/>
    <property type="molecule type" value="Genomic_DNA"/>
</dbReference>
<keyword evidence="4 7" id="KW-1133">Transmembrane helix</keyword>
<evidence type="ECO:0000259" key="8">
    <source>
        <dbReference type="Pfam" id="PF13396"/>
    </source>
</evidence>
<accession>A0A4S5EQ76</accession>
<dbReference type="GO" id="GO:0005886">
    <property type="term" value="C:plasma membrane"/>
    <property type="evidence" value="ECO:0007669"/>
    <property type="project" value="UniProtKB-SubCell"/>
</dbReference>
<protein>
    <submittedName>
        <fullName evidence="9">PLDc_N domain-containing protein</fullName>
    </submittedName>
</protein>
<name>A0A4S5EQ76_9ACTN</name>
<keyword evidence="3 7" id="KW-0812">Transmembrane</keyword>
<feature type="region of interest" description="Disordered" evidence="6">
    <location>
        <begin position="64"/>
        <end position="117"/>
    </location>
</feature>
<feature type="transmembrane region" description="Helical" evidence="7">
    <location>
        <begin position="35"/>
        <end position="55"/>
    </location>
</feature>
<evidence type="ECO:0000256" key="4">
    <source>
        <dbReference type="ARBA" id="ARBA00022989"/>
    </source>
</evidence>
<evidence type="ECO:0000313" key="10">
    <source>
        <dbReference type="Proteomes" id="UP000305282"/>
    </source>
</evidence>
<dbReference type="OrthoDB" id="3298527at2"/>
<reference evidence="9 10" key="1">
    <citation type="submission" date="2019-04" db="EMBL/GenBank/DDBJ databases">
        <title>Draft genome sequences for three unisolated Alnus-infective Frankia Sp+ strains, AgTrS, AiOr and AvVan, the first sequenced Frankia strains able to sporulate in-planta.</title>
        <authorList>
            <person name="Bethencourt L."/>
            <person name="Vautrin F."/>
            <person name="Taib N."/>
            <person name="Dubost A."/>
            <person name="Castro-Garcia L."/>
            <person name="Imbaud O."/>
            <person name="Abrouk D."/>
            <person name="Fournier P."/>
            <person name="Briolay J."/>
            <person name="Nguyen A."/>
            <person name="Normand P."/>
            <person name="Fernandez M.P."/>
            <person name="Brochier-Armanet C."/>
            <person name="Herrera-Belaroussi A."/>
        </authorList>
    </citation>
    <scope>NUCLEOTIDE SEQUENCE [LARGE SCALE GENOMIC DNA]</scope>
    <source>
        <strain evidence="9 10">AvVan</strain>
    </source>
</reference>
<keyword evidence="5 7" id="KW-0472">Membrane</keyword>